<dbReference type="Pfam" id="PF07324">
    <property type="entry name" value="DGCR6"/>
    <property type="match status" value="1"/>
</dbReference>
<gene>
    <name evidence="2" type="ORF">PMACD_LOCUS11119</name>
</gene>
<accession>A0A821V0Q2</accession>
<protein>
    <recommendedName>
        <fullName evidence="4">Gonadal protein gdl</fullName>
    </recommendedName>
</protein>
<proteinExistence type="inferred from homology"/>
<organism evidence="2 3">
    <name type="scientific">Pieris macdunnoughi</name>
    <dbReference type="NCBI Taxonomy" id="345717"/>
    <lineage>
        <taxon>Eukaryota</taxon>
        <taxon>Metazoa</taxon>
        <taxon>Ecdysozoa</taxon>
        <taxon>Arthropoda</taxon>
        <taxon>Hexapoda</taxon>
        <taxon>Insecta</taxon>
        <taxon>Pterygota</taxon>
        <taxon>Neoptera</taxon>
        <taxon>Endopterygota</taxon>
        <taxon>Lepidoptera</taxon>
        <taxon>Glossata</taxon>
        <taxon>Ditrysia</taxon>
        <taxon>Papilionoidea</taxon>
        <taxon>Pieridae</taxon>
        <taxon>Pierinae</taxon>
        <taxon>Pieris</taxon>
    </lineage>
</organism>
<comment type="caution">
    <text evidence="2">The sequence shown here is derived from an EMBL/GenBank/DDBJ whole genome shotgun (WGS) entry which is preliminary data.</text>
</comment>
<evidence type="ECO:0000313" key="2">
    <source>
        <dbReference type="EMBL" id="CAF4898950.1"/>
    </source>
</evidence>
<reference evidence="2" key="1">
    <citation type="submission" date="2021-02" db="EMBL/GenBank/DDBJ databases">
        <authorList>
            <person name="Steward A R."/>
        </authorList>
    </citation>
    <scope>NUCLEOTIDE SEQUENCE</scope>
</reference>
<dbReference type="OrthoDB" id="21617at2759"/>
<comment type="similarity">
    <text evidence="1">Belongs to the gonadal family.</text>
</comment>
<dbReference type="InterPro" id="IPR010849">
    <property type="entry name" value="Gonadal"/>
</dbReference>
<evidence type="ECO:0000256" key="1">
    <source>
        <dbReference type="ARBA" id="ARBA00005939"/>
    </source>
</evidence>
<evidence type="ECO:0008006" key="4">
    <source>
        <dbReference type="Google" id="ProtNLM"/>
    </source>
</evidence>
<dbReference type="Proteomes" id="UP000663880">
    <property type="component" value="Unassembled WGS sequence"/>
</dbReference>
<name>A0A821V0Q2_9NEOP</name>
<sequence>MSINEPTPEALQRKLYFLLEQLQDMARELPPKYQMRVPIELLSGLANCLLNDTVFEIVKGLMEIQHVTEKHLFQQRLQIINKHTSEIESLVNSLLTPEEKEDQKHILLKRHKEELKLTDMKLVIQLDQKVSDQQDTLEKAGVPGFFVTTKPIEIKVQMYLLDFILRLSKMYIPQDL</sequence>
<dbReference type="PANTHER" id="PTHR13054">
    <property type="entry name" value="DIGEORGE SYNDROME CRITICAL REGION 6 DGCR6 FAMILY MEMBER"/>
    <property type="match status" value="1"/>
</dbReference>
<dbReference type="AlphaFoldDB" id="A0A821V0Q2"/>
<evidence type="ECO:0000313" key="3">
    <source>
        <dbReference type="Proteomes" id="UP000663880"/>
    </source>
</evidence>
<dbReference type="PANTHER" id="PTHR13054:SF2">
    <property type="entry name" value="PROTEIN DGCR6"/>
    <property type="match status" value="1"/>
</dbReference>
<keyword evidence="3" id="KW-1185">Reference proteome</keyword>
<dbReference type="EMBL" id="CAJOBZ010000035">
    <property type="protein sequence ID" value="CAF4898950.1"/>
    <property type="molecule type" value="Genomic_DNA"/>
</dbReference>